<keyword evidence="3 6" id="KW-0328">Glycosyltransferase</keyword>
<protein>
    <submittedName>
        <fullName evidence="6">Glucosyl-3-phosphoglycerate synthase</fullName>
        <ecNumber evidence="6">2.4.1.266</ecNumber>
    </submittedName>
</protein>
<dbReference type="EMBL" id="JAGINU010000001">
    <property type="protein sequence ID" value="MBP2370823.1"/>
    <property type="molecule type" value="Genomic_DNA"/>
</dbReference>
<comment type="caution">
    <text evidence="6">The sequence shown here is derived from an EMBL/GenBank/DDBJ whole genome shotgun (WGS) entry which is preliminary data.</text>
</comment>
<feature type="region of interest" description="Disordered" evidence="5">
    <location>
        <begin position="287"/>
        <end position="335"/>
    </location>
</feature>
<dbReference type="Gene3D" id="3.90.550.10">
    <property type="entry name" value="Spore Coat Polysaccharide Biosynthesis Protein SpsA, Chain A"/>
    <property type="match status" value="1"/>
</dbReference>
<evidence type="ECO:0000256" key="1">
    <source>
        <dbReference type="ARBA" id="ARBA00001936"/>
    </source>
</evidence>
<evidence type="ECO:0000256" key="5">
    <source>
        <dbReference type="SAM" id="MobiDB-lite"/>
    </source>
</evidence>
<organism evidence="6 7">
    <name type="scientific">Pseudonocardia parietis</name>
    <dbReference type="NCBI Taxonomy" id="570936"/>
    <lineage>
        <taxon>Bacteria</taxon>
        <taxon>Bacillati</taxon>
        <taxon>Actinomycetota</taxon>
        <taxon>Actinomycetes</taxon>
        <taxon>Pseudonocardiales</taxon>
        <taxon>Pseudonocardiaceae</taxon>
        <taxon>Pseudonocardia</taxon>
    </lineage>
</organism>
<dbReference type="NCBIfam" id="NF010496">
    <property type="entry name" value="PRK13915.1"/>
    <property type="match status" value="1"/>
</dbReference>
<comment type="cofactor">
    <cofactor evidence="1">
        <name>Mn(2+)</name>
        <dbReference type="ChEBI" id="CHEBI:29035"/>
    </cofactor>
</comment>
<dbReference type="GO" id="GO:0016757">
    <property type="term" value="F:glycosyltransferase activity"/>
    <property type="evidence" value="ECO:0007669"/>
    <property type="project" value="UniProtKB-KW"/>
</dbReference>
<feature type="compositionally biased region" description="Basic and acidic residues" evidence="5">
    <location>
        <begin position="8"/>
        <end position="20"/>
    </location>
</feature>
<dbReference type="InterPro" id="IPR050256">
    <property type="entry name" value="Glycosyltransferase_2"/>
</dbReference>
<evidence type="ECO:0000256" key="3">
    <source>
        <dbReference type="ARBA" id="ARBA00022676"/>
    </source>
</evidence>
<feature type="region of interest" description="Disordered" evidence="5">
    <location>
        <begin position="1"/>
        <end position="20"/>
    </location>
</feature>
<dbReference type="PANTHER" id="PTHR48090">
    <property type="entry name" value="UNDECAPRENYL-PHOSPHATE 4-DEOXY-4-FORMAMIDO-L-ARABINOSE TRANSFERASE-RELATED"/>
    <property type="match status" value="1"/>
</dbReference>
<comment type="similarity">
    <text evidence="2">Belongs to the glycosyltransferase 2 family.</text>
</comment>
<keyword evidence="7" id="KW-1185">Reference proteome</keyword>
<sequence length="335" mass="35327">MSGQPARTETRGRDTPGGERATRLAALKGDRRVVVVLPALDEETTVGPLVAGLLRFTVGSDALVDDLVVLDSGSTDRTAQRAAAAGARVLSRERALPGVPVLPGKGEALWRAVVALGEDGARTQPDPADLICFVDADLVDPHPDLVPRLLAPLLTRPGTAFVKGYHRRPLDGPEGHEGGRVTELLARPLLAALRPGLGHVRQPLGGEYAATREVLDRLPFATGYGVDIGLLLDVAELRGIDAIAQTDLGVRRHRNRPVHELARTSREVLATALDRCGVSDSGAGLVGFRPVDDPDGPAWRAETHPLRQVDRPPPGGVRAGGAAEPVRPGAHVRVG</sequence>
<feature type="compositionally biased region" description="Basic and acidic residues" evidence="5">
    <location>
        <begin position="301"/>
        <end position="310"/>
    </location>
</feature>
<dbReference type="RefSeq" id="WP_210034358.1">
    <property type="nucleotide sequence ID" value="NZ_JAGINU010000001.1"/>
</dbReference>
<proteinExistence type="inferred from homology"/>
<evidence type="ECO:0000256" key="4">
    <source>
        <dbReference type="ARBA" id="ARBA00022679"/>
    </source>
</evidence>
<dbReference type="EC" id="2.4.1.266" evidence="6"/>
<dbReference type="Proteomes" id="UP001519295">
    <property type="component" value="Unassembled WGS sequence"/>
</dbReference>
<reference evidence="6 7" key="1">
    <citation type="submission" date="2021-03" db="EMBL/GenBank/DDBJ databases">
        <title>Sequencing the genomes of 1000 actinobacteria strains.</title>
        <authorList>
            <person name="Klenk H.-P."/>
        </authorList>
    </citation>
    <scope>NUCLEOTIDE SEQUENCE [LARGE SCALE GENOMIC DNA]</scope>
    <source>
        <strain evidence="6 7">DSM 45256</strain>
    </source>
</reference>
<name>A0ABS4W4I1_9PSEU</name>
<dbReference type="InterPro" id="IPR029044">
    <property type="entry name" value="Nucleotide-diphossugar_trans"/>
</dbReference>
<evidence type="ECO:0000256" key="2">
    <source>
        <dbReference type="ARBA" id="ARBA00006739"/>
    </source>
</evidence>
<keyword evidence="4 6" id="KW-0808">Transferase</keyword>
<dbReference type="PANTHER" id="PTHR48090:SF10">
    <property type="entry name" value="GLUCOSYL-3-PHOSPHOGLYCERATE SYNTHASE"/>
    <property type="match status" value="1"/>
</dbReference>
<accession>A0ABS4W4I1</accession>
<gene>
    <name evidence="6" type="ORF">JOF36_006519</name>
</gene>
<dbReference type="SUPFAM" id="SSF53448">
    <property type="entry name" value="Nucleotide-diphospho-sugar transferases"/>
    <property type="match status" value="1"/>
</dbReference>
<evidence type="ECO:0000313" key="7">
    <source>
        <dbReference type="Proteomes" id="UP001519295"/>
    </source>
</evidence>
<evidence type="ECO:0000313" key="6">
    <source>
        <dbReference type="EMBL" id="MBP2370823.1"/>
    </source>
</evidence>